<evidence type="ECO:0008006" key="3">
    <source>
        <dbReference type="Google" id="ProtNLM"/>
    </source>
</evidence>
<accession>A0A4U0QR27</accession>
<gene>
    <name evidence="1" type="ORF">FA740_09660</name>
</gene>
<dbReference type="OrthoDB" id="7107863at2"/>
<proteinExistence type="predicted"/>
<dbReference type="AlphaFoldDB" id="A0A4U0QR27"/>
<evidence type="ECO:0000313" key="2">
    <source>
        <dbReference type="Proteomes" id="UP000306223"/>
    </source>
</evidence>
<dbReference type="InterPro" id="IPR011008">
    <property type="entry name" value="Dimeric_a/b-barrel"/>
</dbReference>
<sequence length="113" mass="12349">MITRFALFQGRIRDGQDAAFRAAILSEVLPEWQAFPGALSVRVNFAEFRDDGAPSIPMILAISYPDLDTVHAALASPARTRAKAATEAVLARFFDGQIHHHVTTAHDHDLTPA</sequence>
<dbReference type="Gene3D" id="3.30.70.100">
    <property type="match status" value="1"/>
</dbReference>
<dbReference type="EMBL" id="SUNH01000012">
    <property type="protein sequence ID" value="TJZ84387.1"/>
    <property type="molecule type" value="Genomic_DNA"/>
</dbReference>
<protein>
    <recommendedName>
        <fullName evidence="3">Ethyl tert-butyl ether degradation EthD</fullName>
    </recommendedName>
</protein>
<name>A0A4U0QR27_9RHOB</name>
<keyword evidence="2" id="KW-1185">Reference proteome</keyword>
<organism evidence="1 2">
    <name type="scientific">Paracoccus hibiscisoli</name>
    <dbReference type="NCBI Taxonomy" id="2023261"/>
    <lineage>
        <taxon>Bacteria</taxon>
        <taxon>Pseudomonadati</taxon>
        <taxon>Pseudomonadota</taxon>
        <taxon>Alphaproteobacteria</taxon>
        <taxon>Rhodobacterales</taxon>
        <taxon>Paracoccaceae</taxon>
        <taxon>Paracoccus</taxon>
    </lineage>
</organism>
<evidence type="ECO:0000313" key="1">
    <source>
        <dbReference type="EMBL" id="TJZ84387.1"/>
    </source>
</evidence>
<dbReference type="RefSeq" id="WP_136856565.1">
    <property type="nucleotide sequence ID" value="NZ_SUNH01000012.1"/>
</dbReference>
<dbReference type="SUPFAM" id="SSF54909">
    <property type="entry name" value="Dimeric alpha+beta barrel"/>
    <property type="match status" value="1"/>
</dbReference>
<dbReference type="Proteomes" id="UP000306223">
    <property type="component" value="Unassembled WGS sequence"/>
</dbReference>
<comment type="caution">
    <text evidence="1">The sequence shown here is derived from an EMBL/GenBank/DDBJ whole genome shotgun (WGS) entry which is preliminary data.</text>
</comment>
<reference evidence="1 2" key="1">
    <citation type="submission" date="2019-04" db="EMBL/GenBank/DDBJ databases">
        <authorList>
            <person name="Li J."/>
        </authorList>
    </citation>
    <scope>NUCLEOTIDE SEQUENCE [LARGE SCALE GENOMIC DNA]</scope>
    <source>
        <strain evidence="1 2">CCTCC AB2016182</strain>
    </source>
</reference>